<keyword evidence="2" id="KW-1185">Reference proteome</keyword>
<organism evidence="1 2">
    <name type="scientific">Hermanssonia centrifuga</name>
    <dbReference type="NCBI Taxonomy" id="98765"/>
    <lineage>
        <taxon>Eukaryota</taxon>
        <taxon>Fungi</taxon>
        <taxon>Dikarya</taxon>
        <taxon>Basidiomycota</taxon>
        <taxon>Agaricomycotina</taxon>
        <taxon>Agaricomycetes</taxon>
        <taxon>Polyporales</taxon>
        <taxon>Meruliaceae</taxon>
        <taxon>Hermanssonia</taxon>
    </lineage>
</organism>
<dbReference type="Proteomes" id="UP000186601">
    <property type="component" value="Unassembled WGS sequence"/>
</dbReference>
<evidence type="ECO:0000313" key="2">
    <source>
        <dbReference type="Proteomes" id="UP000186601"/>
    </source>
</evidence>
<comment type="caution">
    <text evidence="1">The sequence shown here is derived from an EMBL/GenBank/DDBJ whole genome shotgun (WGS) entry which is preliminary data.</text>
</comment>
<reference evidence="1 2" key="1">
    <citation type="submission" date="2018-02" db="EMBL/GenBank/DDBJ databases">
        <title>Genome sequence of the basidiomycete white-rot fungus Phlebia centrifuga.</title>
        <authorList>
            <person name="Granchi Z."/>
            <person name="Peng M."/>
            <person name="de Vries R.P."/>
            <person name="Hilden K."/>
            <person name="Makela M.R."/>
            <person name="Grigoriev I."/>
            <person name="Riley R."/>
        </authorList>
    </citation>
    <scope>NUCLEOTIDE SEQUENCE [LARGE SCALE GENOMIC DNA]</scope>
    <source>
        <strain evidence="1 2">FBCC195</strain>
    </source>
</reference>
<protein>
    <submittedName>
        <fullName evidence="1">Uncharacterized protein</fullName>
    </submittedName>
</protein>
<accession>A0A2R6RM38</accession>
<dbReference type="AlphaFoldDB" id="A0A2R6RM38"/>
<proteinExistence type="predicted"/>
<sequence>MRYQDRRQGGTGINLEGLTFNVAATAMNWTWDTVVTKGAKPSQLRLSGPPGPAHHYSLRSTGAVPGICKVRALASTSCGRTSDLATKLRSA</sequence>
<dbReference type="EMBL" id="MLYV02000220">
    <property type="protein sequence ID" value="PSS31103.1"/>
    <property type="molecule type" value="Genomic_DNA"/>
</dbReference>
<evidence type="ECO:0000313" key="1">
    <source>
        <dbReference type="EMBL" id="PSS31103.1"/>
    </source>
</evidence>
<gene>
    <name evidence="1" type="ORF">PHLCEN_2v2359</name>
</gene>
<name>A0A2R6RM38_9APHY</name>